<comment type="caution">
    <text evidence="2">The sequence shown here is derived from an EMBL/GenBank/DDBJ whole genome shotgun (WGS) entry which is preliminary data.</text>
</comment>
<reference evidence="2" key="1">
    <citation type="submission" date="2020-02" db="EMBL/GenBank/DDBJ databases">
        <authorList>
            <person name="Palmer J.M."/>
        </authorList>
    </citation>
    <scope>NUCLEOTIDE SEQUENCE</scope>
    <source>
        <strain evidence="2">EPUS1.4</strain>
        <tissue evidence="2">Thallus</tissue>
    </source>
</reference>
<accession>A0A8H7ADY4</accession>
<feature type="region of interest" description="Disordered" evidence="1">
    <location>
        <begin position="1"/>
        <end position="25"/>
    </location>
</feature>
<dbReference type="Proteomes" id="UP000606974">
    <property type="component" value="Unassembled WGS sequence"/>
</dbReference>
<evidence type="ECO:0000256" key="1">
    <source>
        <dbReference type="SAM" id="MobiDB-lite"/>
    </source>
</evidence>
<proteinExistence type="predicted"/>
<keyword evidence="3" id="KW-1185">Reference proteome</keyword>
<gene>
    <name evidence="2" type="ORF">GJ744_001054</name>
</gene>
<dbReference type="InterPro" id="IPR011032">
    <property type="entry name" value="GroES-like_sf"/>
</dbReference>
<dbReference type="SUPFAM" id="SSF50129">
    <property type="entry name" value="GroES-like"/>
    <property type="match status" value="1"/>
</dbReference>
<protein>
    <submittedName>
        <fullName evidence="2">Uncharacterized protein</fullName>
    </submittedName>
</protein>
<organism evidence="2 3">
    <name type="scientific">Endocarpon pusillum</name>
    <dbReference type="NCBI Taxonomy" id="364733"/>
    <lineage>
        <taxon>Eukaryota</taxon>
        <taxon>Fungi</taxon>
        <taxon>Dikarya</taxon>
        <taxon>Ascomycota</taxon>
        <taxon>Pezizomycotina</taxon>
        <taxon>Eurotiomycetes</taxon>
        <taxon>Chaetothyriomycetidae</taxon>
        <taxon>Verrucariales</taxon>
        <taxon>Verrucariaceae</taxon>
        <taxon>Endocarpon</taxon>
    </lineage>
</organism>
<dbReference type="AlphaFoldDB" id="A0A8H7ADY4"/>
<sequence>MPSFTVFKGQESGVPKQSTTTKPDPLTGDHVFVRVTASGVCGTDLHYVSDFGCPTLAC</sequence>
<evidence type="ECO:0000313" key="3">
    <source>
        <dbReference type="Proteomes" id="UP000606974"/>
    </source>
</evidence>
<dbReference type="EMBL" id="JAACFV010000112">
    <property type="protein sequence ID" value="KAF7505351.1"/>
    <property type="molecule type" value="Genomic_DNA"/>
</dbReference>
<evidence type="ECO:0000313" key="2">
    <source>
        <dbReference type="EMBL" id="KAF7505351.1"/>
    </source>
</evidence>
<name>A0A8H7ADY4_9EURO</name>
<dbReference type="OrthoDB" id="1879366at2759"/>
<dbReference type="Gene3D" id="3.90.180.10">
    <property type="entry name" value="Medium-chain alcohol dehydrogenases, catalytic domain"/>
    <property type="match status" value="1"/>
</dbReference>